<feature type="transmembrane region" description="Helical" evidence="1">
    <location>
        <begin position="6"/>
        <end position="27"/>
    </location>
</feature>
<dbReference type="RefSeq" id="WP_188603962.1">
    <property type="nucleotide sequence ID" value="NZ_AP026830.1"/>
</dbReference>
<protein>
    <submittedName>
        <fullName evidence="3">Uncharacterized protein</fullName>
    </submittedName>
</protein>
<evidence type="ECO:0000313" key="4">
    <source>
        <dbReference type="Proteomes" id="UP000657075"/>
    </source>
</evidence>
<dbReference type="Proteomes" id="UP001060771">
    <property type="component" value="Chromosome"/>
</dbReference>
<keyword evidence="1" id="KW-0812">Transmembrane</keyword>
<keyword evidence="5" id="KW-1185">Reference proteome</keyword>
<evidence type="ECO:0000256" key="1">
    <source>
        <dbReference type="SAM" id="Phobius"/>
    </source>
</evidence>
<reference evidence="2" key="4">
    <citation type="journal article" date="2023" name="Microbiol. Resour. Announc.">
        <title>Complete Genome Sequence of Vulcanisaeta souniana Strain IC-059, a Hyperthermophilic Archaeon Isolated from Hot Spring Water in Japan.</title>
        <authorList>
            <person name="Kato S."/>
            <person name="Itoh T."/>
            <person name="Wu L."/>
            <person name="Ma J."/>
            <person name="Ohkuma M."/>
        </authorList>
    </citation>
    <scope>NUCLEOTIDE SEQUENCE</scope>
    <source>
        <strain evidence="2">JCM 11219</strain>
    </source>
</reference>
<dbReference type="EMBL" id="AP026830">
    <property type="protein sequence ID" value="BDR92655.1"/>
    <property type="molecule type" value="Genomic_DNA"/>
</dbReference>
<evidence type="ECO:0000313" key="2">
    <source>
        <dbReference type="EMBL" id="BDR92655.1"/>
    </source>
</evidence>
<reference evidence="3" key="2">
    <citation type="submission" date="2020-09" db="EMBL/GenBank/DDBJ databases">
        <authorList>
            <person name="Sun Q."/>
            <person name="Ohkuma M."/>
        </authorList>
    </citation>
    <scope>NUCLEOTIDE SEQUENCE</scope>
    <source>
        <strain evidence="3">JCM 11219</strain>
    </source>
</reference>
<name>A0A830EHZ5_9CREN</name>
<dbReference type="Proteomes" id="UP000657075">
    <property type="component" value="Unassembled WGS sequence"/>
</dbReference>
<sequence>MIMYIAYIALLCVLASLVIYSLVYVIHATVSVRKQLKELNDVMNEVGLP</sequence>
<evidence type="ECO:0000313" key="3">
    <source>
        <dbReference type="EMBL" id="GGI84573.1"/>
    </source>
</evidence>
<dbReference type="GeneID" id="76207292"/>
<gene>
    <name evidence="3" type="ORF">GCM10007112_22000</name>
    <name evidence="2" type="ORF">Vsou_17480</name>
</gene>
<proteinExistence type="predicted"/>
<accession>A0A830EHZ5</accession>
<dbReference type="EMBL" id="BMNM01000011">
    <property type="protein sequence ID" value="GGI84573.1"/>
    <property type="molecule type" value="Genomic_DNA"/>
</dbReference>
<organism evidence="3 4">
    <name type="scientific">Vulcanisaeta souniana JCM 11219</name>
    <dbReference type="NCBI Taxonomy" id="1293586"/>
    <lineage>
        <taxon>Archaea</taxon>
        <taxon>Thermoproteota</taxon>
        <taxon>Thermoprotei</taxon>
        <taxon>Thermoproteales</taxon>
        <taxon>Thermoproteaceae</taxon>
        <taxon>Vulcanisaeta</taxon>
    </lineage>
</organism>
<reference evidence="5" key="3">
    <citation type="submission" date="2022-09" db="EMBL/GenBank/DDBJ databases">
        <title>Complete genome sequence of Vulcanisaeta souniana.</title>
        <authorList>
            <person name="Kato S."/>
            <person name="Itoh T."/>
            <person name="Ohkuma M."/>
        </authorList>
    </citation>
    <scope>NUCLEOTIDE SEQUENCE [LARGE SCALE GENOMIC DNA]</scope>
    <source>
        <strain evidence="5">JCM 11219</strain>
    </source>
</reference>
<evidence type="ECO:0000313" key="5">
    <source>
        <dbReference type="Proteomes" id="UP001060771"/>
    </source>
</evidence>
<keyword evidence="1" id="KW-1133">Transmembrane helix</keyword>
<dbReference type="AlphaFoldDB" id="A0A830EHZ5"/>
<keyword evidence="1" id="KW-0472">Membrane</keyword>
<reference evidence="3" key="1">
    <citation type="journal article" date="2014" name="Int. J. Syst. Evol. Microbiol.">
        <title>Complete genome sequence of Corynebacterium casei LMG S-19264T (=DSM 44701T), isolated from a smear-ripened cheese.</title>
        <authorList>
            <consortium name="US DOE Joint Genome Institute (JGI-PGF)"/>
            <person name="Walter F."/>
            <person name="Albersmeier A."/>
            <person name="Kalinowski J."/>
            <person name="Ruckert C."/>
        </authorList>
    </citation>
    <scope>NUCLEOTIDE SEQUENCE</scope>
    <source>
        <strain evidence="3">JCM 11219</strain>
    </source>
</reference>